<evidence type="ECO:0000313" key="1">
    <source>
        <dbReference type="EMBL" id="SKB95259.1"/>
    </source>
</evidence>
<accession>A0A1T5FGI1</accession>
<protein>
    <submittedName>
        <fullName evidence="1">Uncharacterized protein</fullName>
    </submittedName>
</protein>
<dbReference type="Proteomes" id="UP000190150">
    <property type="component" value="Unassembled WGS sequence"/>
</dbReference>
<name>A0A1T5FGI1_9SPHI</name>
<dbReference type="STRING" id="1513896.SAMN05660841_03223"/>
<organism evidence="1 2">
    <name type="scientific">Sphingobacterium nematocida</name>
    <dbReference type="NCBI Taxonomy" id="1513896"/>
    <lineage>
        <taxon>Bacteria</taxon>
        <taxon>Pseudomonadati</taxon>
        <taxon>Bacteroidota</taxon>
        <taxon>Sphingobacteriia</taxon>
        <taxon>Sphingobacteriales</taxon>
        <taxon>Sphingobacteriaceae</taxon>
        <taxon>Sphingobacterium</taxon>
    </lineage>
</organism>
<gene>
    <name evidence="1" type="ORF">SAMN05660841_03223</name>
</gene>
<reference evidence="2" key="1">
    <citation type="submission" date="2017-02" db="EMBL/GenBank/DDBJ databases">
        <authorList>
            <person name="Varghese N."/>
            <person name="Submissions S."/>
        </authorList>
    </citation>
    <scope>NUCLEOTIDE SEQUENCE [LARGE SCALE GENOMIC DNA]</scope>
    <source>
        <strain evidence="2">DSM 24091</strain>
    </source>
</reference>
<dbReference type="AlphaFoldDB" id="A0A1T5FGI1"/>
<evidence type="ECO:0000313" key="2">
    <source>
        <dbReference type="Proteomes" id="UP000190150"/>
    </source>
</evidence>
<proteinExistence type="predicted"/>
<dbReference type="EMBL" id="FUZF01000016">
    <property type="protein sequence ID" value="SKB95259.1"/>
    <property type="molecule type" value="Genomic_DNA"/>
</dbReference>
<sequence length="67" mass="7930">MTDQEYKRLYDRCTQGVATKEEQLLFEAYKDSFNLNDDLPWQDTMGDYSEIKARISDDLHSRSVNMC</sequence>
<dbReference type="RefSeq" id="WP_079644584.1">
    <property type="nucleotide sequence ID" value="NZ_FUZF01000016.1"/>
</dbReference>
<keyword evidence="2" id="KW-1185">Reference proteome</keyword>